<dbReference type="FunFam" id="1.25.40.70:FF:000011">
    <property type="entry name" value="Phosphatidylinositol 4-kinase alpha"/>
    <property type="match status" value="1"/>
</dbReference>
<comment type="similarity">
    <text evidence="2">Belongs to the PI3/PI4-kinase family. Type III PI4K subfamily.</text>
</comment>
<dbReference type="Pfam" id="PF00454">
    <property type="entry name" value="PI3_PI4_kinase"/>
    <property type="match status" value="1"/>
</dbReference>
<feature type="domain" description="PIK helical" evidence="10">
    <location>
        <begin position="1392"/>
        <end position="1578"/>
    </location>
</feature>
<evidence type="ECO:0000259" key="9">
    <source>
        <dbReference type="PROSITE" id="PS50290"/>
    </source>
</evidence>
<comment type="caution">
    <text evidence="11">The sequence shown here is derived from an EMBL/GenBank/DDBJ whole genome shotgun (WGS) entry which is preliminary data.</text>
</comment>
<evidence type="ECO:0000256" key="8">
    <source>
        <dbReference type="SAM" id="MobiDB-lite"/>
    </source>
</evidence>
<dbReference type="PROSITE" id="PS50290">
    <property type="entry name" value="PI3_4_KINASE_3"/>
    <property type="match status" value="1"/>
</dbReference>
<evidence type="ECO:0000256" key="1">
    <source>
        <dbReference type="ARBA" id="ARBA00001686"/>
    </source>
</evidence>
<dbReference type="InterPro" id="IPR016024">
    <property type="entry name" value="ARM-type_fold"/>
</dbReference>
<dbReference type="PROSITE" id="PS51545">
    <property type="entry name" value="PIK_HELICAL"/>
    <property type="match status" value="1"/>
</dbReference>
<dbReference type="FunFam" id="3.30.1010.10:FF:000014">
    <property type="entry name" value="Phosphatidylinositol 4-kinase STT4"/>
    <property type="match status" value="1"/>
</dbReference>
<dbReference type="PROSITE" id="PS00916">
    <property type="entry name" value="PI3_4_KINASE_2"/>
    <property type="match status" value="1"/>
</dbReference>
<evidence type="ECO:0000256" key="6">
    <source>
        <dbReference type="ARBA" id="ARBA00022777"/>
    </source>
</evidence>
<dbReference type="PANTHER" id="PTHR10048">
    <property type="entry name" value="PHOSPHATIDYLINOSITOL KINASE"/>
    <property type="match status" value="1"/>
</dbReference>
<dbReference type="InterPro" id="IPR042236">
    <property type="entry name" value="PI3K_accessory_sf"/>
</dbReference>
<dbReference type="Gene3D" id="1.25.40.70">
    <property type="entry name" value="Phosphatidylinositol 3-kinase, accessory domain (PIK)"/>
    <property type="match status" value="1"/>
</dbReference>
<dbReference type="CDD" id="cd05167">
    <property type="entry name" value="PI4Kc_III_alpha"/>
    <property type="match status" value="1"/>
</dbReference>
<dbReference type="GO" id="GO:0004430">
    <property type="term" value="F:1-phosphatidylinositol 4-kinase activity"/>
    <property type="evidence" value="ECO:0007669"/>
    <property type="project" value="UniProtKB-EC"/>
</dbReference>
<proteinExistence type="inferred from homology"/>
<feature type="compositionally biased region" description="Polar residues" evidence="8">
    <location>
        <begin position="35"/>
        <end position="47"/>
    </location>
</feature>
<sequence length="1972" mass="222821">MDCLELNIRQQILSDLSSCDPGLFEESAGDPLSSRVYTLDNSNNKPQSLEEKEEDGVENSEESDDDTAEEKNRVYMTASRVQCNIAFGDMVKQSSPTYIGKNIGTIFPTLLEVLNDIPRTEFDSSLSWRDWALPDQLVYSTISALLQVCNGRPDCHEEGINAICSYLSRTVEGINYSNSFHILVQTMPGLHGFYRAISSTPYKWSITQWGRVSEEVKKLCSQDVVERLNHLLVDILQKEEADAKVLQFIQTFVSRYISEGRPLSGYFIVCCVIETEWTILAQALVPPVTNSITDVEAAAANKAWVALTRDEIINTQIFNDDIRASLKSLTAYAMQCFTDLFIQIQEMDSEPSIDTYAWETMSESLKLASICCVALGELDEKLFSRITLLLSNESPISDNLVQEAALKSTAILVRSFPEIAAVMASQLRRFVTSPLPLFEFEFAPEGRAPPLAAAARCLALCIKLAPGDDLIMSNMYSLLNFIAATSKDTHDVSLQGTNTYDPGTLHSLETGLQGLSEDEKRLTGISTISVVTRLALEFQIEEVTKLTISMLLQRLRSAEPTVEAAIAYNLVDLALIAPEASFIDIIRAFSSINRSANPDDPRFSNNMVLAAQTRLAQDLNRRPELYEIYLMELLTLFLDKGVAIQNLKTANPQVKIEDMIEQLASLLLPIDALLVHHDFRPWEDASSEIVSHFRNLWFLCVLFDFTATDDEISAMEWLRPALTRIATKTPPMVVEESHDAIASDIEYNTVIRQEYADSVIAKQRLRLTRYIALRSSELRSLSTGQIIFLLAMHDIESMKALEGLPSSLVTYFINDSLNNNAVLSACMEGIAEQVIRGCQSALTVKASQQALPKLLSGELRKLVISSTNRITKAREMASKYLSRLISSFPSLMCDSSLVYAILEVLTLLQRATENEYLDEYEPIWEYHSERANITLQLTDNHQIRNEILTNLLRNANSWFDLALGRAPLELQSTLQKYLAVNQSVTGADSAELGASVAERFGKDIGPVHRHLFSLKSLSHWNMDQAKILTSQIAIRSYYSGEAAGFRFSGKEYCNTVQGAAPRDTPESEICALREKLQSTMADIRSKHSSLTVQELRRILYRCAAVLISLDYCDYELLHYLVALPFAVATPSASVVAVEIWSWLIAEKPVLEVALMSEIVSSWSGAIKNERGIFSRHLNYDDPFYSPIAYAPTDKESIEKTLAAARRMLTPHVLVLHLLYSRLQAARYYHPNIMFLIQQLVLRSARNYKRFSTHALAREPRFSFLLFGFEALKSSHLDAYCENFLRESLYRLAFSWYGTRPQWTFGADRVQLNADIKVLSEFLAYLQTDVVRGLPSISSLSPLQYVSRTSYYNTRLRDLNVPLRLLTESELLRLSVWVNPTNDTKRAADFIGATERGLLDSAWLGIIRTVWNIDPAIAIFLTERFKSPFIRNEVARLVRSTPKEVLTVPEAISFLLGDRFDASVRRDLKYLVLWAPVPPIVANTFFERRYNNHPQVLQYAHRVLEEHPVELTFFFIPQVVQALRYDTLGYVSQFIFETAKISQLFCHQIIWNMKANCYKDDAAEIEDPMKPALDAMTNAVVKSLSGEARDFYDREFNFFNEVTSISGKLKPFIKKTKPEKKAKIDEEMAKIRVDVGVYLPSNPDGAVVDIDKKSGRPLQSHAKAPFMATFKVRKERIEIETNPDSIVDGAGTEKRQEYDVWQQAIFKVGDDCRQDVLALQVIAMFKNIFTSIGLPLYLFPYRVTATGPGCGVIDVVPNATSRDEMGRAKVNDLLDFFIAKYGGQDTIAFQKARLNFIQSMAAYSVACYILQIKDRHNGNIMIDGEGHIVHIDFGFLFDIDEFYSFTQFLTDLPSGVKFEPHSFKLNHEMVILMGGRYSQGYQLFQSLTVKAFLAIRPFSEQIIDTIQLMLDTCLPSFKGEPTIKRLRDRFALQLNDRQAAEFMMGTIRNAHENVRSTAYDEFQRLQNGIPYKS</sequence>
<keyword evidence="4" id="KW-0808">Transferase</keyword>
<reference evidence="11" key="1">
    <citation type="submission" date="2020-11" db="EMBL/GenBank/DDBJ databases">
        <authorList>
            <consortium name="DOE Joint Genome Institute"/>
            <person name="Ahrendt S."/>
            <person name="Riley R."/>
            <person name="Andreopoulos W."/>
            <person name="Labutti K."/>
            <person name="Pangilinan J."/>
            <person name="Ruiz-Duenas F.J."/>
            <person name="Barrasa J.M."/>
            <person name="Sanchez-Garcia M."/>
            <person name="Camarero S."/>
            <person name="Miyauchi S."/>
            <person name="Serrano A."/>
            <person name="Linde D."/>
            <person name="Babiker R."/>
            <person name="Drula E."/>
            <person name="Ayuso-Fernandez I."/>
            <person name="Pacheco R."/>
            <person name="Padilla G."/>
            <person name="Ferreira P."/>
            <person name="Barriuso J."/>
            <person name="Kellner H."/>
            <person name="Castanera R."/>
            <person name="Alfaro M."/>
            <person name="Ramirez L."/>
            <person name="Pisabarro A.G."/>
            <person name="Kuo A."/>
            <person name="Tritt A."/>
            <person name="Lipzen A."/>
            <person name="He G."/>
            <person name="Yan M."/>
            <person name="Ng V."/>
            <person name="Cullen D."/>
            <person name="Martin F."/>
            <person name="Rosso M.-N."/>
            <person name="Henrissat B."/>
            <person name="Hibbett D."/>
            <person name="Martinez A.T."/>
            <person name="Grigoriev I.V."/>
        </authorList>
    </citation>
    <scope>NUCLEOTIDE SEQUENCE</scope>
    <source>
        <strain evidence="11">MF-IS2</strain>
    </source>
</reference>
<dbReference type="GO" id="GO:0005737">
    <property type="term" value="C:cytoplasm"/>
    <property type="evidence" value="ECO:0007669"/>
    <property type="project" value="TreeGrafter"/>
</dbReference>
<comment type="catalytic activity">
    <reaction evidence="1">
        <text>a 1,2-diacyl-sn-glycero-3-phospho-(1D-myo-inositol) + ATP = a 1,2-diacyl-sn-glycero-3-phospho-(1D-myo-inositol 4-phosphate) + ADP + H(+)</text>
        <dbReference type="Rhea" id="RHEA:19877"/>
        <dbReference type="ChEBI" id="CHEBI:15378"/>
        <dbReference type="ChEBI" id="CHEBI:30616"/>
        <dbReference type="ChEBI" id="CHEBI:57880"/>
        <dbReference type="ChEBI" id="CHEBI:58178"/>
        <dbReference type="ChEBI" id="CHEBI:456216"/>
        <dbReference type="EC" id="2.7.1.67"/>
    </reaction>
</comment>
<dbReference type="GO" id="GO:0046854">
    <property type="term" value="P:phosphatidylinositol phosphate biosynthetic process"/>
    <property type="evidence" value="ECO:0007669"/>
    <property type="project" value="InterPro"/>
</dbReference>
<dbReference type="GO" id="GO:0048015">
    <property type="term" value="P:phosphatidylinositol-mediated signaling"/>
    <property type="evidence" value="ECO:0007669"/>
    <property type="project" value="TreeGrafter"/>
</dbReference>
<feature type="region of interest" description="Disordered" evidence="8">
    <location>
        <begin position="27"/>
        <end position="70"/>
    </location>
</feature>
<evidence type="ECO:0000256" key="2">
    <source>
        <dbReference type="ARBA" id="ARBA00006209"/>
    </source>
</evidence>
<keyword evidence="6" id="KW-0418">Kinase</keyword>
<dbReference type="EC" id="2.7.1.67" evidence="3"/>
<dbReference type="PROSITE" id="PS00915">
    <property type="entry name" value="PI3_4_KINASE_1"/>
    <property type="match status" value="1"/>
</dbReference>
<dbReference type="Gene3D" id="3.30.1010.10">
    <property type="entry name" value="Phosphatidylinositol 3-kinase Catalytic Subunit, Chain A, domain 4"/>
    <property type="match status" value="1"/>
</dbReference>
<dbReference type="Pfam" id="PF00613">
    <property type="entry name" value="PI3Ka"/>
    <property type="match status" value="1"/>
</dbReference>
<dbReference type="Proteomes" id="UP000807342">
    <property type="component" value="Unassembled WGS sequence"/>
</dbReference>
<dbReference type="SMART" id="SM00146">
    <property type="entry name" value="PI3Kc"/>
    <property type="match status" value="1"/>
</dbReference>
<dbReference type="GO" id="GO:0005886">
    <property type="term" value="C:plasma membrane"/>
    <property type="evidence" value="ECO:0007669"/>
    <property type="project" value="TreeGrafter"/>
</dbReference>
<evidence type="ECO:0000256" key="5">
    <source>
        <dbReference type="ARBA" id="ARBA00022741"/>
    </source>
</evidence>
<dbReference type="Pfam" id="PF19274">
    <property type="entry name" value="PI4K_N"/>
    <property type="match status" value="2"/>
</dbReference>
<keyword evidence="5" id="KW-0547">Nucleotide-binding</keyword>
<evidence type="ECO:0000256" key="4">
    <source>
        <dbReference type="ARBA" id="ARBA00022679"/>
    </source>
</evidence>
<keyword evidence="12" id="KW-1185">Reference proteome</keyword>
<feature type="domain" description="PI3K/PI4K catalytic" evidence="9">
    <location>
        <begin position="1679"/>
        <end position="1954"/>
    </location>
</feature>
<dbReference type="InterPro" id="IPR015433">
    <property type="entry name" value="PI3/4_kinase"/>
</dbReference>
<dbReference type="SMART" id="SM00145">
    <property type="entry name" value="PI3Ka"/>
    <property type="match status" value="1"/>
</dbReference>
<dbReference type="GO" id="GO:0005524">
    <property type="term" value="F:ATP binding"/>
    <property type="evidence" value="ECO:0007669"/>
    <property type="project" value="UniProtKB-KW"/>
</dbReference>
<dbReference type="Gene3D" id="1.10.1070.11">
    <property type="entry name" value="Phosphatidylinositol 3-/4-kinase, catalytic domain"/>
    <property type="match status" value="1"/>
</dbReference>
<dbReference type="InterPro" id="IPR045495">
    <property type="entry name" value="PI4K_N"/>
</dbReference>
<dbReference type="InterPro" id="IPR001263">
    <property type="entry name" value="PI3K_accessory_dom"/>
</dbReference>
<name>A0A9P6C090_9AGAR</name>
<keyword evidence="7" id="KW-0067">ATP-binding</keyword>
<evidence type="ECO:0000313" key="12">
    <source>
        <dbReference type="Proteomes" id="UP000807342"/>
    </source>
</evidence>
<dbReference type="InterPro" id="IPR018936">
    <property type="entry name" value="PI3/4_kinase_CS"/>
</dbReference>
<dbReference type="InterPro" id="IPR000403">
    <property type="entry name" value="PI3/4_kinase_cat_dom"/>
</dbReference>
<evidence type="ECO:0000256" key="7">
    <source>
        <dbReference type="ARBA" id="ARBA00022840"/>
    </source>
</evidence>
<organism evidence="11 12">
    <name type="scientific">Macrolepiota fuliginosa MF-IS2</name>
    <dbReference type="NCBI Taxonomy" id="1400762"/>
    <lineage>
        <taxon>Eukaryota</taxon>
        <taxon>Fungi</taxon>
        <taxon>Dikarya</taxon>
        <taxon>Basidiomycota</taxon>
        <taxon>Agaricomycotina</taxon>
        <taxon>Agaricomycetes</taxon>
        <taxon>Agaricomycetidae</taxon>
        <taxon>Agaricales</taxon>
        <taxon>Agaricineae</taxon>
        <taxon>Agaricaceae</taxon>
        <taxon>Macrolepiota</taxon>
    </lineage>
</organism>
<evidence type="ECO:0000256" key="3">
    <source>
        <dbReference type="ARBA" id="ARBA00012169"/>
    </source>
</evidence>
<dbReference type="SUPFAM" id="SSF56112">
    <property type="entry name" value="Protein kinase-like (PK-like)"/>
    <property type="match status" value="1"/>
</dbReference>
<evidence type="ECO:0000313" key="11">
    <source>
        <dbReference type="EMBL" id="KAF9446332.1"/>
    </source>
</evidence>
<dbReference type="FunFam" id="1.10.1070.11:FF:000012">
    <property type="entry name" value="Phosphatidylinositol 4-kinase alpha 1"/>
    <property type="match status" value="1"/>
</dbReference>
<evidence type="ECO:0000259" key="10">
    <source>
        <dbReference type="PROSITE" id="PS51545"/>
    </source>
</evidence>
<gene>
    <name evidence="11" type="ORF">P691DRAFT_708828</name>
</gene>
<protein>
    <recommendedName>
        <fullName evidence="3">1-phosphatidylinositol 4-kinase</fullName>
        <ecNumber evidence="3">2.7.1.67</ecNumber>
    </recommendedName>
</protein>
<dbReference type="InterPro" id="IPR011009">
    <property type="entry name" value="Kinase-like_dom_sf"/>
</dbReference>
<accession>A0A9P6C090</accession>
<dbReference type="OrthoDB" id="10264149at2759"/>
<dbReference type="InterPro" id="IPR036940">
    <property type="entry name" value="PI3/4_kinase_cat_sf"/>
</dbReference>
<dbReference type="EMBL" id="MU151251">
    <property type="protein sequence ID" value="KAF9446332.1"/>
    <property type="molecule type" value="Genomic_DNA"/>
</dbReference>
<dbReference type="SUPFAM" id="SSF48371">
    <property type="entry name" value="ARM repeat"/>
    <property type="match status" value="2"/>
</dbReference>
<dbReference type="PANTHER" id="PTHR10048:SF15">
    <property type="entry name" value="PHOSPHATIDYLINOSITOL 4-KINASE ALPHA"/>
    <property type="match status" value="1"/>
</dbReference>
<feature type="compositionally biased region" description="Acidic residues" evidence="8">
    <location>
        <begin position="51"/>
        <end position="68"/>
    </location>
</feature>